<keyword evidence="1" id="KW-0732">Signal</keyword>
<keyword evidence="4" id="KW-1185">Reference proteome</keyword>
<dbReference type="InterPro" id="IPR048958">
    <property type="entry name" value="Polysacc_lyase_14"/>
</dbReference>
<dbReference type="PANTHER" id="PTHR40124">
    <property type="match status" value="1"/>
</dbReference>
<dbReference type="OrthoDB" id="10069995at2759"/>
<evidence type="ECO:0000259" key="2">
    <source>
        <dbReference type="Pfam" id="PF21294"/>
    </source>
</evidence>
<reference evidence="3" key="1">
    <citation type="submission" date="2021-11" db="EMBL/GenBank/DDBJ databases">
        <authorList>
            <person name="Herlambang A."/>
            <person name="Guo Y."/>
            <person name="Takashima Y."/>
            <person name="Nishizawa T."/>
        </authorList>
    </citation>
    <scope>NUCLEOTIDE SEQUENCE</scope>
    <source>
        <strain evidence="3">E1425</strain>
    </source>
</reference>
<feature type="chain" id="PRO_5040262200" description="Polysaccharide lyase 14 domain-containing protein" evidence="1">
    <location>
        <begin position="20"/>
        <end position="389"/>
    </location>
</feature>
<dbReference type="Gene3D" id="2.60.120.200">
    <property type="match status" value="2"/>
</dbReference>
<evidence type="ECO:0000256" key="1">
    <source>
        <dbReference type="SAM" id="SignalP"/>
    </source>
</evidence>
<accession>A0A9P3HGS1</accession>
<protein>
    <recommendedName>
        <fullName evidence="2">Polysaccharide lyase 14 domain-containing protein</fullName>
    </recommendedName>
</protein>
<comment type="caution">
    <text evidence="3">The sequence shown here is derived from an EMBL/GenBank/DDBJ whole genome shotgun (WGS) entry which is preliminary data.</text>
</comment>
<evidence type="ECO:0000313" key="4">
    <source>
        <dbReference type="Proteomes" id="UP000827284"/>
    </source>
</evidence>
<proteinExistence type="predicted"/>
<dbReference type="AlphaFoldDB" id="A0A9P3HGS1"/>
<dbReference type="EMBL" id="BQFW01000012">
    <property type="protein sequence ID" value="GJJ76281.1"/>
    <property type="molecule type" value="Genomic_DNA"/>
</dbReference>
<dbReference type="Proteomes" id="UP000827284">
    <property type="component" value="Unassembled WGS sequence"/>
</dbReference>
<name>A0A9P3HGS1_9FUNG</name>
<feature type="domain" description="Polysaccharide lyase 14" evidence="2">
    <location>
        <begin position="272"/>
        <end position="378"/>
    </location>
</feature>
<feature type="signal peptide" evidence="1">
    <location>
        <begin position="1"/>
        <end position="19"/>
    </location>
</feature>
<reference evidence="3" key="2">
    <citation type="journal article" date="2022" name="Microbiol. Resour. Announc.">
        <title>Whole-Genome Sequence of Entomortierella parvispora E1425, a Mucoromycotan Fungus Associated with Burkholderiaceae-Related Endosymbiotic Bacteria.</title>
        <authorList>
            <person name="Herlambang A."/>
            <person name="Guo Y."/>
            <person name="Takashima Y."/>
            <person name="Narisawa K."/>
            <person name="Ohta H."/>
            <person name="Nishizawa T."/>
        </authorList>
    </citation>
    <scope>NUCLEOTIDE SEQUENCE</scope>
    <source>
        <strain evidence="3">E1425</strain>
    </source>
</reference>
<feature type="domain" description="Polysaccharide lyase 14" evidence="2">
    <location>
        <begin position="85"/>
        <end position="194"/>
    </location>
</feature>
<organism evidence="3 4">
    <name type="scientific">Entomortierella parvispora</name>
    <dbReference type="NCBI Taxonomy" id="205924"/>
    <lineage>
        <taxon>Eukaryota</taxon>
        <taxon>Fungi</taxon>
        <taxon>Fungi incertae sedis</taxon>
        <taxon>Mucoromycota</taxon>
        <taxon>Mortierellomycotina</taxon>
        <taxon>Mortierellomycetes</taxon>
        <taxon>Mortierellales</taxon>
        <taxon>Mortierellaceae</taxon>
        <taxon>Entomortierella</taxon>
    </lineage>
</organism>
<dbReference type="PANTHER" id="PTHR40124:SF1">
    <property type="entry name" value="DISAGGREGATASE RELATED REPEAT PROTEIN"/>
    <property type="match status" value="1"/>
</dbReference>
<dbReference type="Pfam" id="PF21294">
    <property type="entry name" value="Polysacc_lyase_14"/>
    <property type="match status" value="2"/>
</dbReference>
<sequence>MHFLLSALLVSTLAAAVVSAPTPATNTTDGDVSISSLGSNILYHWEVSHLPTSVSQLQGPLHLAGSIDADSNFAIVSDPISKQSSNSDRVLRTLYPAHSYSGSKDKHSSFISTPLPKEAFSGPKSRFIRLEYLMLFQPGFEWIRGGKLPGILLGTEQGCNAGCSGGGSAERCFSTRMMWRPQGYGELYLHASKSVYFPREKVASCKRSLDRRSLEALLKLEQQRIDALHIPEYDDEPEQGLGLDESFQKRAINPEHEACLKGLRIKTSPGSLNMCNPNYGISIGRGGAFKFQSGKWHNVTQIVRVNSKGDAVRDGYLAVYLDSQPVIQVQDLILLRRGYDEVQDPASRQVKFMFSSFLGGHDKSYQTPKDQWIAWKGFKMSTSLENIWE</sequence>
<evidence type="ECO:0000313" key="3">
    <source>
        <dbReference type="EMBL" id="GJJ76281.1"/>
    </source>
</evidence>
<gene>
    <name evidence="3" type="ORF">EMPS_08640</name>
</gene>